<organism evidence="2 3">
    <name type="scientific">Methylobacterium radiotolerans</name>
    <dbReference type="NCBI Taxonomy" id="31998"/>
    <lineage>
        <taxon>Bacteria</taxon>
        <taxon>Pseudomonadati</taxon>
        <taxon>Pseudomonadota</taxon>
        <taxon>Alphaproteobacteria</taxon>
        <taxon>Hyphomicrobiales</taxon>
        <taxon>Methylobacteriaceae</taxon>
        <taxon>Methylobacterium</taxon>
    </lineage>
</organism>
<dbReference type="EMBL" id="MLBY01000004">
    <property type="protein sequence ID" value="MEE7457102.1"/>
    <property type="molecule type" value="Genomic_DNA"/>
</dbReference>
<reference evidence="2 3" key="1">
    <citation type="journal article" date="2012" name="Genet. Mol. Biol.">
        <title>Analysis of 16S rRNA and mxaF genes revealing insights into Methylobacterium niche-specific plant association.</title>
        <authorList>
            <person name="Dourado M.N."/>
            <person name="Andreote F.D."/>
            <person name="Dini-Andreote F."/>
            <person name="Conti R."/>
            <person name="Araujo J.M."/>
            <person name="Araujo W.L."/>
        </authorList>
    </citation>
    <scope>NUCLEOTIDE SEQUENCE [LARGE SCALE GENOMIC DNA]</scope>
    <source>
        <strain evidence="2 3">SR1.6/4</strain>
    </source>
</reference>
<comment type="caution">
    <text evidence="2">The sequence shown here is derived from an EMBL/GenBank/DDBJ whole genome shotgun (WGS) entry which is preliminary data.</text>
</comment>
<accession>A0ABU7T927</accession>
<evidence type="ECO:0000256" key="1">
    <source>
        <dbReference type="SAM" id="MobiDB-lite"/>
    </source>
</evidence>
<proteinExistence type="predicted"/>
<keyword evidence="3" id="KW-1185">Reference proteome</keyword>
<protein>
    <submittedName>
        <fullName evidence="2">Uncharacterized protein</fullName>
    </submittedName>
</protein>
<dbReference type="Proteomes" id="UP001349262">
    <property type="component" value="Unassembled WGS sequence"/>
</dbReference>
<feature type="region of interest" description="Disordered" evidence="1">
    <location>
        <begin position="1"/>
        <end position="42"/>
    </location>
</feature>
<gene>
    <name evidence="2" type="ORF">MRSR164_10025</name>
</gene>
<evidence type="ECO:0000313" key="2">
    <source>
        <dbReference type="EMBL" id="MEE7457102.1"/>
    </source>
</evidence>
<sequence>MTIDKQPDRTASPLAFVSDQNYPKDLDRTPDQPVADEQDTGDECVKVAASPTNTFEGFGSFSS</sequence>
<evidence type="ECO:0000313" key="3">
    <source>
        <dbReference type="Proteomes" id="UP001349262"/>
    </source>
</evidence>
<name>A0ABU7T927_9HYPH</name>